<comment type="caution">
    <text evidence="2">The sequence shown here is derived from an EMBL/GenBank/DDBJ whole genome shotgun (WGS) entry which is preliminary data.</text>
</comment>
<name>A0A4Z1P676_9PEZI</name>
<evidence type="ECO:0000313" key="3">
    <source>
        <dbReference type="Proteomes" id="UP000298493"/>
    </source>
</evidence>
<reference evidence="2 3" key="1">
    <citation type="submission" date="2019-04" db="EMBL/GenBank/DDBJ databases">
        <title>High contiguity whole genome sequence and gene annotation resource for two Venturia nashicola isolates.</title>
        <authorList>
            <person name="Prokchorchik M."/>
            <person name="Won K."/>
            <person name="Lee Y."/>
            <person name="Choi E.D."/>
            <person name="Segonzac C."/>
            <person name="Sohn K.H."/>
        </authorList>
    </citation>
    <scope>NUCLEOTIDE SEQUENCE [LARGE SCALE GENOMIC DNA]</scope>
    <source>
        <strain evidence="2 3">PRI2</strain>
    </source>
</reference>
<accession>A0A4Z1P676</accession>
<feature type="region of interest" description="Disordered" evidence="1">
    <location>
        <begin position="64"/>
        <end position="91"/>
    </location>
</feature>
<feature type="compositionally biased region" description="Basic and acidic residues" evidence="1">
    <location>
        <begin position="79"/>
        <end position="91"/>
    </location>
</feature>
<dbReference type="Proteomes" id="UP000298493">
    <property type="component" value="Unassembled WGS sequence"/>
</dbReference>
<protein>
    <submittedName>
        <fullName evidence="2">Uncharacterized protein</fullName>
    </submittedName>
</protein>
<sequence>MSHRGTDCKTHPEHTQLQPFCTLPAATYRRRRHESSRNVQSQAPAVPSGQILVLSTASQHYTKANRHRSLPFHVAPADDATREEDWPRQNPRHERYRAVNHETEPVKYEPVGPVQTVHAGNYEHVRSPGRHVRLVCGPISDLGPQAYHLL</sequence>
<proteinExistence type="predicted"/>
<dbReference type="AlphaFoldDB" id="A0A4Z1P676"/>
<evidence type="ECO:0000256" key="1">
    <source>
        <dbReference type="SAM" id="MobiDB-lite"/>
    </source>
</evidence>
<keyword evidence="3" id="KW-1185">Reference proteome</keyword>
<organism evidence="2 3">
    <name type="scientific">Venturia nashicola</name>
    <dbReference type="NCBI Taxonomy" id="86259"/>
    <lineage>
        <taxon>Eukaryota</taxon>
        <taxon>Fungi</taxon>
        <taxon>Dikarya</taxon>
        <taxon>Ascomycota</taxon>
        <taxon>Pezizomycotina</taxon>
        <taxon>Dothideomycetes</taxon>
        <taxon>Pleosporomycetidae</taxon>
        <taxon>Venturiales</taxon>
        <taxon>Venturiaceae</taxon>
        <taxon>Venturia</taxon>
    </lineage>
</organism>
<gene>
    <name evidence="2" type="ORF">E6O75_ATG02302</name>
</gene>
<dbReference type="EMBL" id="SNSC02000007">
    <property type="protein sequence ID" value="TID23128.1"/>
    <property type="molecule type" value="Genomic_DNA"/>
</dbReference>
<evidence type="ECO:0000313" key="2">
    <source>
        <dbReference type="EMBL" id="TID23128.1"/>
    </source>
</evidence>